<feature type="region of interest" description="Disordered" evidence="1">
    <location>
        <begin position="146"/>
        <end position="177"/>
    </location>
</feature>
<proteinExistence type="predicted"/>
<comment type="caution">
    <text evidence="2">The sequence shown here is derived from an EMBL/GenBank/DDBJ whole genome shotgun (WGS) entry which is preliminary data.</text>
</comment>
<organism evidence="2 3">
    <name type="scientific">Leucosporidium creatinivorum</name>
    <dbReference type="NCBI Taxonomy" id="106004"/>
    <lineage>
        <taxon>Eukaryota</taxon>
        <taxon>Fungi</taxon>
        <taxon>Dikarya</taxon>
        <taxon>Basidiomycota</taxon>
        <taxon>Pucciniomycotina</taxon>
        <taxon>Microbotryomycetes</taxon>
        <taxon>Leucosporidiales</taxon>
        <taxon>Leucosporidium</taxon>
    </lineage>
</organism>
<dbReference type="Proteomes" id="UP000193467">
    <property type="component" value="Unassembled WGS sequence"/>
</dbReference>
<reference evidence="2 3" key="1">
    <citation type="submission" date="2016-07" db="EMBL/GenBank/DDBJ databases">
        <title>Pervasive Adenine N6-methylation of Active Genes in Fungi.</title>
        <authorList>
            <consortium name="DOE Joint Genome Institute"/>
            <person name="Mondo S.J."/>
            <person name="Dannebaum R.O."/>
            <person name="Kuo R.C."/>
            <person name="Labutti K."/>
            <person name="Haridas S."/>
            <person name="Kuo A."/>
            <person name="Salamov A."/>
            <person name="Ahrendt S.R."/>
            <person name="Lipzen A."/>
            <person name="Sullivan W."/>
            <person name="Andreopoulos W.B."/>
            <person name="Clum A."/>
            <person name="Lindquist E."/>
            <person name="Daum C."/>
            <person name="Ramamoorthy G.K."/>
            <person name="Gryganskyi A."/>
            <person name="Culley D."/>
            <person name="Magnuson J.K."/>
            <person name="James T.Y."/>
            <person name="O'Malley M.A."/>
            <person name="Stajich J.E."/>
            <person name="Spatafora J.W."/>
            <person name="Visel A."/>
            <person name="Grigoriev I.V."/>
        </authorList>
    </citation>
    <scope>NUCLEOTIDE SEQUENCE [LARGE SCALE GENOMIC DNA]</scope>
    <source>
        <strain evidence="2 3">62-1032</strain>
    </source>
</reference>
<feature type="region of interest" description="Disordered" evidence="1">
    <location>
        <begin position="206"/>
        <end position="245"/>
    </location>
</feature>
<evidence type="ECO:0000313" key="2">
    <source>
        <dbReference type="EMBL" id="ORY89649.1"/>
    </source>
</evidence>
<evidence type="ECO:0000313" key="3">
    <source>
        <dbReference type="Proteomes" id="UP000193467"/>
    </source>
</evidence>
<feature type="compositionally biased region" description="Basic and acidic residues" evidence="1">
    <location>
        <begin position="20"/>
        <end position="41"/>
    </location>
</feature>
<gene>
    <name evidence="2" type="ORF">BCR35DRAFT_155803</name>
</gene>
<evidence type="ECO:0000256" key="1">
    <source>
        <dbReference type="SAM" id="MobiDB-lite"/>
    </source>
</evidence>
<keyword evidence="3" id="KW-1185">Reference proteome</keyword>
<accession>A0A1Y2G1F0</accession>
<feature type="compositionally biased region" description="Low complexity" evidence="1">
    <location>
        <begin position="1"/>
        <end position="17"/>
    </location>
</feature>
<dbReference type="InParanoid" id="A0A1Y2G1F0"/>
<dbReference type="AlphaFoldDB" id="A0A1Y2G1F0"/>
<protein>
    <submittedName>
        <fullName evidence="2">Uncharacterized protein</fullName>
    </submittedName>
</protein>
<feature type="region of interest" description="Disordered" evidence="1">
    <location>
        <begin position="58"/>
        <end position="88"/>
    </location>
</feature>
<feature type="region of interest" description="Disordered" evidence="1">
    <location>
        <begin position="1"/>
        <end position="42"/>
    </location>
</feature>
<name>A0A1Y2G1F0_9BASI</name>
<dbReference type="EMBL" id="MCGR01000005">
    <property type="protein sequence ID" value="ORY89649.1"/>
    <property type="molecule type" value="Genomic_DNA"/>
</dbReference>
<sequence>MTGWKGLSSWRGSSLLSPTARDEGEKSKQARERPTLRRNEGQRLLLVRSVRVKKRACNIGYNPHVHQSPSSGERKGSLDVQPSLDARPHRDYQSEAHDMACKLTSISSIEGPPIRFERKDELPKTSMRARCLPSFRRSSFRISASRSRGVAPTEGSIKHATLPGEKDNLTRRPFGSPLLHSLRSETVRRAKLTLVGRFSNPTRGGGVTASSILSFTEAEPRQTRIKAPSFPSRGAAPRLFSAGAS</sequence>